<dbReference type="EMBL" id="DF970156">
    <property type="protein sequence ID" value="GAP65272.1"/>
    <property type="molecule type" value="Genomic_DNA"/>
</dbReference>
<reference evidence="4" key="1">
    <citation type="submission" date="2015-03" db="EMBL/GenBank/DDBJ databases">
        <title>Draft genome sequence of Mizugakiibacter sediminis skMP5.</title>
        <authorList>
            <person name="Watanabe T."/>
            <person name="Kojima H."/>
            <person name="Fukui M."/>
        </authorList>
    </citation>
    <scope>NUCLEOTIDE SEQUENCE</scope>
    <source>
        <strain evidence="4">SkMP5</strain>
    </source>
</reference>
<evidence type="ECO:0000313" key="4">
    <source>
        <dbReference type="EMBL" id="GAN45460.1"/>
    </source>
</evidence>
<dbReference type="Proteomes" id="UP000253740">
    <property type="component" value="Unassembled WGS sequence"/>
</dbReference>
<dbReference type="EMBL" id="DF952381">
    <property type="protein sequence ID" value="GAN45460.1"/>
    <property type="molecule type" value="Genomic_DNA"/>
</dbReference>
<keyword evidence="1 5" id="KW-0378">Hydrolase</keyword>
<proteinExistence type="predicted"/>
<dbReference type="HOGENOM" id="CLU_815886_0_0_6"/>
<reference evidence="5" key="2">
    <citation type="submission" date="2015-08" db="EMBL/GenBank/DDBJ databases">
        <title>Complete DNA Sequence of Pseudomonas syringae pv. actinidiae, the Causal Agent of Kiwifruit Canker Disease.</title>
        <authorList>
            <person name="Rikkerink E.H.A."/>
            <person name="Fineran P.C."/>
        </authorList>
    </citation>
    <scope>NUCLEOTIDE SEQUENCE</scope>
    <source>
        <strain evidence="5">SkMP5</strain>
    </source>
</reference>
<dbReference type="InterPro" id="IPR050272">
    <property type="entry name" value="Isochorismatase-like_hydrls"/>
</dbReference>
<protein>
    <submittedName>
        <fullName evidence="5">Isochorismatase hydrolase</fullName>
    </submittedName>
</protein>
<feature type="domain" description="Isochorismatase-like" evidence="3">
    <location>
        <begin position="8"/>
        <end position="181"/>
    </location>
</feature>
<dbReference type="InterPro" id="IPR036380">
    <property type="entry name" value="Isochorismatase-like_sf"/>
</dbReference>
<keyword evidence="6" id="KW-1185">Reference proteome</keyword>
<evidence type="ECO:0000313" key="6">
    <source>
        <dbReference type="Proteomes" id="UP000253740"/>
    </source>
</evidence>
<organism evidence="5">
    <name type="scientific">Mizugakiibacter sediminis</name>
    <dbReference type="NCBI Taxonomy" id="1475481"/>
    <lineage>
        <taxon>Bacteria</taxon>
        <taxon>Pseudomonadati</taxon>
        <taxon>Pseudomonadota</taxon>
        <taxon>Gammaproteobacteria</taxon>
        <taxon>Lysobacterales</taxon>
        <taxon>Rhodanobacteraceae</taxon>
        <taxon>Mizugakiibacter</taxon>
    </lineage>
</organism>
<dbReference type="Pfam" id="PF00857">
    <property type="entry name" value="Isochorismatase"/>
    <property type="match status" value="1"/>
</dbReference>
<accession>A0A0K8QLH3</accession>
<evidence type="ECO:0000313" key="5">
    <source>
        <dbReference type="EMBL" id="GAP65272.1"/>
    </source>
</evidence>
<dbReference type="AlphaFoldDB" id="A0A0K8QLH3"/>
<sequence>MNTPARRALIVIDVQNEYFDGGLPIEYPDPAVSLANVGRAMDAARAAGVPVIVVQNFAPAGAPLFVRGTHGAELHPMVASRPRDHYLEKSLPSAFPETGLADWLAARGIDTLAVVGYMTHNCDASTVIHAAHLGLNVELLHDASGSVPYANRAGAASAEEIHRVFTVVMQSRFAAVMSTDEWIAGLTSGTLPQRETIFASNQRARGPIAAARSPRPDRRGSVQRQQLAEPGDAQDVAHRRAGVDHADLGAVAAGVLAQQQQHAQRRAVHLLGAGEVDHVAARGRRQLEVGVAELLVHGEIEALLHADGQAAVLAVVFGGNGHGFGAAAVPAPLSAPSGEA</sequence>
<dbReference type="GO" id="GO:0016787">
    <property type="term" value="F:hydrolase activity"/>
    <property type="evidence" value="ECO:0007669"/>
    <property type="project" value="UniProtKB-KW"/>
</dbReference>
<dbReference type="RefSeq" id="WP_425478089.1">
    <property type="nucleotide sequence ID" value="NZ_DF970156.1"/>
</dbReference>
<name>A0A0K8QLH3_9GAMM</name>
<evidence type="ECO:0000259" key="3">
    <source>
        <dbReference type="Pfam" id="PF00857"/>
    </source>
</evidence>
<evidence type="ECO:0000256" key="1">
    <source>
        <dbReference type="ARBA" id="ARBA00022801"/>
    </source>
</evidence>
<dbReference type="CDD" id="cd01014">
    <property type="entry name" value="nicotinamidase_related"/>
    <property type="match status" value="1"/>
</dbReference>
<dbReference type="STRING" id="1475481.GCA_000953855_00570"/>
<dbReference type="InterPro" id="IPR000868">
    <property type="entry name" value="Isochorismatase-like_dom"/>
</dbReference>
<feature type="region of interest" description="Disordered" evidence="2">
    <location>
        <begin position="202"/>
        <end position="238"/>
    </location>
</feature>
<evidence type="ECO:0000256" key="2">
    <source>
        <dbReference type="SAM" id="MobiDB-lite"/>
    </source>
</evidence>
<gene>
    <name evidence="4" type="ORF">MBSD_2009</name>
    <name evidence="5" type="ORF">MBSD_n0561</name>
</gene>
<dbReference type="Gene3D" id="3.40.50.850">
    <property type="entry name" value="Isochorismatase-like"/>
    <property type="match status" value="1"/>
</dbReference>
<dbReference type="PANTHER" id="PTHR43540">
    <property type="entry name" value="PEROXYUREIDOACRYLATE/UREIDOACRYLATE AMIDOHYDROLASE-RELATED"/>
    <property type="match status" value="1"/>
</dbReference>
<dbReference type="SUPFAM" id="SSF52499">
    <property type="entry name" value="Isochorismatase-like hydrolases"/>
    <property type="match status" value="1"/>
</dbReference>
<dbReference type="PANTHER" id="PTHR43540:SF6">
    <property type="entry name" value="ISOCHORISMATASE-LIKE DOMAIN-CONTAINING PROTEIN"/>
    <property type="match status" value="1"/>
</dbReference>